<evidence type="ECO:0000313" key="3">
    <source>
        <dbReference type="Proteomes" id="UP001491088"/>
    </source>
</evidence>
<protein>
    <submittedName>
        <fullName evidence="2">Uncharacterized protein</fullName>
    </submittedName>
</protein>
<accession>A0ABZ2TQ01</accession>
<feature type="transmembrane region" description="Helical" evidence="1">
    <location>
        <begin position="32"/>
        <end position="52"/>
    </location>
</feature>
<name>A0ABZ2TQ01_9FLAO</name>
<keyword evidence="3" id="KW-1185">Reference proteome</keyword>
<keyword evidence="1" id="KW-1133">Transmembrane helix</keyword>
<gene>
    <name evidence="2" type="ORF">WG950_10300</name>
</gene>
<dbReference type="RefSeq" id="WP_340932135.1">
    <property type="nucleotide sequence ID" value="NZ_CP150496.1"/>
</dbReference>
<reference evidence="2 3" key="1">
    <citation type="submission" date="2024-03" db="EMBL/GenBank/DDBJ databases">
        <authorList>
            <person name="Cao K."/>
        </authorList>
    </citation>
    <scope>NUCLEOTIDE SEQUENCE [LARGE SCALE GENOMIC DNA]</scope>
    <source>
        <strain evidence="2 3">MCCC 1K00696</strain>
    </source>
</reference>
<dbReference type="Proteomes" id="UP001491088">
    <property type="component" value="Chromosome"/>
</dbReference>
<evidence type="ECO:0000313" key="2">
    <source>
        <dbReference type="EMBL" id="WYW54918.1"/>
    </source>
</evidence>
<dbReference type="EMBL" id="CP150496">
    <property type="protein sequence ID" value="WYW54918.1"/>
    <property type="molecule type" value="Genomic_DNA"/>
</dbReference>
<sequence>MTLFKKLYWLINPLLMVVFMLILEKLFKLENIVLSTSIAVLLAFLLSPKVVIVERQHGPEEQIKWLFFKKVVNKKL</sequence>
<proteinExistence type="predicted"/>
<organism evidence="2 3">
    <name type="scientific">Polaribacter marinaquae</name>
    <dbReference type="NCBI Taxonomy" id="1642819"/>
    <lineage>
        <taxon>Bacteria</taxon>
        <taxon>Pseudomonadati</taxon>
        <taxon>Bacteroidota</taxon>
        <taxon>Flavobacteriia</taxon>
        <taxon>Flavobacteriales</taxon>
        <taxon>Flavobacteriaceae</taxon>
    </lineage>
</organism>
<evidence type="ECO:0000256" key="1">
    <source>
        <dbReference type="SAM" id="Phobius"/>
    </source>
</evidence>
<feature type="transmembrane region" description="Helical" evidence="1">
    <location>
        <begin position="7"/>
        <end position="26"/>
    </location>
</feature>
<keyword evidence="1" id="KW-0472">Membrane</keyword>
<keyword evidence="1" id="KW-0812">Transmembrane</keyword>